<dbReference type="Pfam" id="PF00117">
    <property type="entry name" value="GATase"/>
    <property type="match status" value="1"/>
</dbReference>
<evidence type="ECO:0000256" key="1">
    <source>
        <dbReference type="ARBA" id="ARBA00022962"/>
    </source>
</evidence>
<evidence type="ECO:0000259" key="3">
    <source>
        <dbReference type="Pfam" id="PF00117"/>
    </source>
</evidence>
<dbReference type="OrthoDB" id="9804328at2"/>
<evidence type="ECO:0000313" key="4">
    <source>
        <dbReference type="EMBL" id="QDU80211.1"/>
    </source>
</evidence>
<dbReference type="EMBL" id="CP036281">
    <property type="protein sequence ID" value="QDU80211.1"/>
    <property type="molecule type" value="Genomic_DNA"/>
</dbReference>
<dbReference type="GO" id="GO:0004049">
    <property type="term" value="F:anthranilate synthase activity"/>
    <property type="evidence" value="ECO:0007669"/>
    <property type="project" value="UniProtKB-EC"/>
</dbReference>
<feature type="compositionally biased region" description="Basic and acidic residues" evidence="2">
    <location>
        <begin position="196"/>
        <end position="205"/>
    </location>
</feature>
<dbReference type="KEGG" id="plon:Pla110_19350"/>
<dbReference type="InterPro" id="IPR006221">
    <property type="entry name" value="TrpG/PapA_dom"/>
</dbReference>
<dbReference type="GO" id="GO:0000162">
    <property type="term" value="P:L-tryptophan biosynthetic process"/>
    <property type="evidence" value="ECO:0007669"/>
    <property type="project" value="TreeGrafter"/>
</dbReference>
<protein>
    <submittedName>
        <fullName evidence="4">Anthranilate synthase component 2</fullName>
        <ecNumber evidence="4">4.1.3.27</ecNumber>
    </submittedName>
</protein>
<dbReference type="Gene3D" id="3.40.50.880">
    <property type="match status" value="1"/>
</dbReference>
<organism evidence="4 5">
    <name type="scientific">Polystyrenella longa</name>
    <dbReference type="NCBI Taxonomy" id="2528007"/>
    <lineage>
        <taxon>Bacteria</taxon>
        <taxon>Pseudomonadati</taxon>
        <taxon>Planctomycetota</taxon>
        <taxon>Planctomycetia</taxon>
        <taxon>Planctomycetales</taxon>
        <taxon>Planctomycetaceae</taxon>
        <taxon>Polystyrenella</taxon>
    </lineage>
</organism>
<evidence type="ECO:0000313" key="5">
    <source>
        <dbReference type="Proteomes" id="UP000317178"/>
    </source>
</evidence>
<dbReference type="EC" id="4.1.3.27" evidence="4"/>
<dbReference type="PRINTS" id="PR00099">
    <property type="entry name" value="CPSGATASE"/>
</dbReference>
<reference evidence="4 5" key="1">
    <citation type="submission" date="2019-02" db="EMBL/GenBank/DDBJ databases">
        <title>Deep-cultivation of Planctomycetes and their phenomic and genomic characterization uncovers novel biology.</title>
        <authorList>
            <person name="Wiegand S."/>
            <person name="Jogler M."/>
            <person name="Boedeker C."/>
            <person name="Pinto D."/>
            <person name="Vollmers J."/>
            <person name="Rivas-Marin E."/>
            <person name="Kohn T."/>
            <person name="Peeters S.H."/>
            <person name="Heuer A."/>
            <person name="Rast P."/>
            <person name="Oberbeckmann S."/>
            <person name="Bunk B."/>
            <person name="Jeske O."/>
            <person name="Meyerdierks A."/>
            <person name="Storesund J.E."/>
            <person name="Kallscheuer N."/>
            <person name="Luecker S."/>
            <person name="Lage O.M."/>
            <person name="Pohl T."/>
            <person name="Merkel B.J."/>
            <person name="Hornburger P."/>
            <person name="Mueller R.-W."/>
            <person name="Bruemmer F."/>
            <person name="Labrenz M."/>
            <person name="Spormann A.M."/>
            <person name="Op den Camp H."/>
            <person name="Overmann J."/>
            <person name="Amann R."/>
            <person name="Jetten M.S.M."/>
            <person name="Mascher T."/>
            <person name="Medema M.H."/>
            <person name="Devos D.P."/>
            <person name="Kaster A.-K."/>
            <person name="Ovreas L."/>
            <person name="Rohde M."/>
            <person name="Galperin M.Y."/>
            <person name="Jogler C."/>
        </authorList>
    </citation>
    <scope>NUCLEOTIDE SEQUENCE [LARGE SCALE GENOMIC DNA]</scope>
    <source>
        <strain evidence="4 5">Pla110</strain>
    </source>
</reference>
<dbReference type="PANTHER" id="PTHR43418">
    <property type="entry name" value="MULTIFUNCTIONAL TRYPTOPHAN BIOSYNTHESIS PROTEIN-RELATED"/>
    <property type="match status" value="1"/>
</dbReference>
<dbReference type="GO" id="GO:0005829">
    <property type="term" value="C:cytosol"/>
    <property type="evidence" value="ECO:0007669"/>
    <property type="project" value="TreeGrafter"/>
</dbReference>
<name>A0A518CLU0_9PLAN</name>
<proteinExistence type="predicted"/>
<keyword evidence="1" id="KW-0315">Glutamine amidotransferase</keyword>
<dbReference type="InterPro" id="IPR017926">
    <property type="entry name" value="GATASE"/>
</dbReference>
<gene>
    <name evidence="4" type="primary">trpG</name>
    <name evidence="4" type="ORF">Pla110_19350</name>
</gene>
<dbReference type="RefSeq" id="WP_144995420.1">
    <property type="nucleotide sequence ID" value="NZ_CP036281.1"/>
</dbReference>
<dbReference type="PANTHER" id="PTHR43418:SF4">
    <property type="entry name" value="MULTIFUNCTIONAL TRYPTOPHAN BIOSYNTHESIS PROTEIN"/>
    <property type="match status" value="1"/>
</dbReference>
<dbReference type="SUPFAM" id="SSF52317">
    <property type="entry name" value="Class I glutamine amidotransferase-like"/>
    <property type="match status" value="1"/>
</dbReference>
<keyword evidence="5" id="KW-1185">Reference proteome</keyword>
<dbReference type="PROSITE" id="PS51273">
    <property type="entry name" value="GATASE_TYPE_1"/>
    <property type="match status" value="1"/>
</dbReference>
<keyword evidence="4" id="KW-0456">Lyase</keyword>
<dbReference type="InterPro" id="IPR050472">
    <property type="entry name" value="Anth_synth/Amidotransfase"/>
</dbReference>
<dbReference type="FunFam" id="3.40.50.880:FF:000003">
    <property type="entry name" value="Anthranilate synthase component II"/>
    <property type="match status" value="1"/>
</dbReference>
<feature type="domain" description="Glutamine amidotransferase" evidence="3">
    <location>
        <begin position="3"/>
        <end position="185"/>
    </location>
</feature>
<dbReference type="Proteomes" id="UP000317178">
    <property type="component" value="Chromosome"/>
</dbReference>
<dbReference type="NCBIfam" id="TIGR00566">
    <property type="entry name" value="trpG_papA"/>
    <property type="match status" value="1"/>
</dbReference>
<dbReference type="PRINTS" id="PR00097">
    <property type="entry name" value="ANTSNTHASEII"/>
</dbReference>
<dbReference type="CDD" id="cd01743">
    <property type="entry name" value="GATase1_Anthranilate_Synthase"/>
    <property type="match status" value="1"/>
</dbReference>
<accession>A0A518CLU0</accession>
<feature type="region of interest" description="Disordered" evidence="2">
    <location>
        <begin position="196"/>
        <end position="224"/>
    </location>
</feature>
<dbReference type="AlphaFoldDB" id="A0A518CLU0"/>
<dbReference type="InterPro" id="IPR029062">
    <property type="entry name" value="Class_I_gatase-like"/>
</dbReference>
<dbReference type="PRINTS" id="PR00096">
    <property type="entry name" value="GATASE"/>
</dbReference>
<evidence type="ECO:0000256" key="2">
    <source>
        <dbReference type="SAM" id="MobiDB-lite"/>
    </source>
</evidence>
<sequence>MIVLIDNYDSFVFNLARYCQELGCDTHVVRSDEIDANGIRKMDPQAIILSPGPCTPREAGNCLSIVETLLEEYPILGVCLGHQVIAAATGSEIIHAPEPIHGRTSRVEHVGSALFENVPNPFQATRYHSLIIDEASLGEEFQITARSDDGVPMAIEHHRLPVMGVQFHPESILTDHGHRLIHNFFSVAGLKTPDYESRELPHPNEKYSTTPLTPVHTPGPVPLR</sequence>